<dbReference type="HOGENOM" id="CLU_042344_3_1_9"/>
<dbReference type="Proteomes" id="UP000010797">
    <property type="component" value="Chromosome"/>
</dbReference>
<feature type="binding site" evidence="8">
    <location>
        <begin position="66"/>
        <end position="69"/>
    </location>
    <ligand>
        <name>NADP(+)</name>
        <dbReference type="ChEBI" id="CHEBI:58349"/>
    </ligand>
</feature>
<evidence type="ECO:0000313" key="11">
    <source>
        <dbReference type="EMBL" id="AGA69115.1"/>
    </source>
</evidence>
<evidence type="ECO:0000256" key="7">
    <source>
        <dbReference type="NCBIfam" id="TIGR00112"/>
    </source>
</evidence>
<dbReference type="AlphaFoldDB" id="L0F7W6"/>
<dbReference type="NCBIfam" id="TIGR00112">
    <property type="entry name" value="proC"/>
    <property type="match status" value="1"/>
</dbReference>
<dbReference type="GO" id="GO:0055129">
    <property type="term" value="P:L-proline biosynthetic process"/>
    <property type="evidence" value="ECO:0007669"/>
    <property type="project" value="UniProtKB-UniRule"/>
</dbReference>
<dbReference type="InterPro" id="IPR036291">
    <property type="entry name" value="NAD(P)-bd_dom_sf"/>
</dbReference>
<dbReference type="FunFam" id="1.10.3730.10:FF:000001">
    <property type="entry name" value="Pyrroline-5-carboxylate reductase"/>
    <property type="match status" value="1"/>
</dbReference>
<evidence type="ECO:0000256" key="1">
    <source>
        <dbReference type="ARBA" id="ARBA00005525"/>
    </source>
</evidence>
<dbReference type="Pfam" id="PF14748">
    <property type="entry name" value="P5CR_dimer"/>
    <property type="match status" value="1"/>
</dbReference>
<dbReference type="UniPathway" id="UPA00098">
    <property type="reaction ID" value="UER00361"/>
</dbReference>
<comment type="pathway">
    <text evidence="6">Amino-acid biosynthesis; L-proline biosynthesis; L-proline from L-glutamate 5-semialdehyde: step 1/1.</text>
</comment>
<dbReference type="Gene3D" id="3.40.50.720">
    <property type="entry name" value="NAD(P)-binding Rossmann-like Domain"/>
    <property type="match status" value="1"/>
</dbReference>
<dbReference type="OrthoDB" id="9805754at2"/>
<dbReference type="Gene3D" id="1.10.3730.10">
    <property type="entry name" value="ProC C-terminal domain-like"/>
    <property type="match status" value="1"/>
</dbReference>
<reference evidence="12" key="1">
    <citation type="submission" date="2012-02" db="EMBL/GenBank/DDBJ databases">
        <title>Complete sequence of Desulfitobacterium dichloroeliminans LMG P-21439.</title>
        <authorList>
            <person name="Lucas S."/>
            <person name="Han J."/>
            <person name="Lapidus A."/>
            <person name="Cheng J.-F."/>
            <person name="Goodwin L."/>
            <person name="Pitluck S."/>
            <person name="Peters L."/>
            <person name="Ovchinnikova G."/>
            <person name="Teshima H."/>
            <person name="Detter J.C."/>
            <person name="Han C."/>
            <person name="Tapia R."/>
            <person name="Land M."/>
            <person name="Hauser L."/>
            <person name="Kyrpides N."/>
            <person name="Ivanova N."/>
            <person name="Pagani I."/>
            <person name="Kruse T."/>
            <person name="de Vos W.M."/>
            <person name="Boon N."/>
            <person name="Smidt H."/>
            <person name="Woyke T."/>
        </authorList>
    </citation>
    <scope>NUCLEOTIDE SEQUENCE [LARGE SCALE GENOMIC DNA]</scope>
    <source>
        <strain evidence="12">LMG P-21439 / DCA1</strain>
    </source>
</reference>
<organism evidence="11 12">
    <name type="scientific">Desulfitobacterium dichloroeliminans (strain LMG P-21439 / DCA1)</name>
    <dbReference type="NCBI Taxonomy" id="871963"/>
    <lineage>
        <taxon>Bacteria</taxon>
        <taxon>Bacillati</taxon>
        <taxon>Bacillota</taxon>
        <taxon>Clostridia</taxon>
        <taxon>Eubacteriales</taxon>
        <taxon>Desulfitobacteriaceae</taxon>
        <taxon>Desulfitobacterium</taxon>
    </lineage>
</organism>
<evidence type="ECO:0000256" key="4">
    <source>
        <dbReference type="ARBA" id="ARBA00023002"/>
    </source>
</evidence>
<proteinExistence type="inferred from homology"/>
<comment type="subcellular location">
    <subcellularLocation>
        <location evidence="6">Cytoplasm</location>
    </subcellularLocation>
</comment>
<dbReference type="Pfam" id="PF03807">
    <property type="entry name" value="F420_oxidored"/>
    <property type="match status" value="1"/>
</dbReference>
<dbReference type="GO" id="GO:0005737">
    <property type="term" value="C:cytoplasm"/>
    <property type="evidence" value="ECO:0007669"/>
    <property type="project" value="UniProtKB-SubCell"/>
</dbReference>
<dbReference type="EC" id="1.5.1.2" evidence="6 7"/>
<evidence type="ECO:0000256" key="8">
    <source>
        <dbReference type="PIRSR" id="PIRSR000193-1"/>
    </source>
</evidence>
<dbReference type="EMBL" id="CP003344">
    <property type="protein sequence ID" value="AGA69115.1"/>
    <property type="molecule type" value="Genomic_DNA"/>
</dbReference>
<evidence type="ECO:0000256" key="3">
    <source>
        <dbReference type="ARBA" id="ARBA00022857"/>
    </source>
</evidence>
<dbReference type="GO" id="GO:0004735">
    <property type="term" value="F:pyrroline-5-carboxylate reductase activity"/>
    <property type="evidence" value="ECO:0007669"/>
    <property type="project" value="UniProtKB-UniRule"/>
</dbReference>
<comment type="function">
    <text evidence="5 6">Catalyzes the reduction of 1-pyrroline-5-carboxylate (PCA) to L-proline.</text>
</comment>
<dbReference type="SUPFAM" id="SSF51735">
    <property type="entry name" value="NAD(P)-binding Rossmann-fold domains"/>
    <property type="match status" value="1"/>
</dbReference>
<keyword evidence="12" id="KW-1185">Reference proteome</keyword>
<name>L0F7W6_DESDL</name>
<evidence type="ECO:0000256" key="6">
    <source>
        <dbReference type="HAMAP-Rule" id="MF_01925"/>
    </source>
</evidence>
<keyword evidence="6" id="KW-0963">Cytoplasm</keyword>
<dbReference type="SUPFAM" id="SSF48179">
    <property type="entry name" value="6-phosphogluconate dehydrogenase C-terminal domain-like"/>
    <property type="match status" value="1"/>
</dbReference>
<comment type="catalytic activity">
    <reaction evidence="6">
        <text>L-proline + NAD(+) = (S)-1-pyrroline-5-carboxylate + NADH + 2 H(+)</text>
        <dbReference type="Rhea" id="RHEA:14105"/>
        <dbReference type="ChEBI" id="CHEBI:15378"/>
        <dbReference type="ChEBI" id="CHEBI:17388"/>
        <dbReference type="ChEBI" id="CHEBI:57540"/>
        <dbReference type="ChEBI" id="CHEBI:57945"/>
        <dbReference type="ChEBI" id="CHEBI:60039"/>
        <dbReference type="EC" id="1.5.1.2"/>
    </reaction>
</comment>
<dbReference type="KEGG" id="ddl:Desdi_1625"/>
<comment type="similarity">
    <text evidence="1 6">Belongs to the pyrroline-5-carboxylate reductase family.</text>
</comment>
<feature type="domain" description="Pyrroline-5-carboxylate reductase dimerisation" evidence="10">
    <location>
        <begin position="157"/>
        <end position="261"/>
    </location>
</feature>
<evidence type="ECO:0000313" key="12">
    <source>
        <dbReference type="Proteomes" id="UP000010797"/>
    </source>
</evidence>
<feature type="binding site" evidence="8">
    <location>
        <begin position="7"/>
        <end position="12"/>
    </location>
    <ligand>
        <name>NADP(+)</name>
        <dbReference type="ChEBI" id="CHEBI:58349"/>
    </ligand>
</feature>
<evidence type="ECO:0000259" key="10">
    <source>
        <dbReference type="Pfam" id="PF14748"/>
    </source>
</evidence>
<feature type="domain" description="Pyrroline-5-carboxylate reductase catalytic N-terminal" evidence="9">
    <location>
        <begin position="3"/>
        <end position="95"/>
    </location>
</feature>
<dbReference type="RefSeq" id="WP_015262105.1">
    <property type="nucleotide sequence ID" value="NC_019903.1"/>
</dbReference>
<gene>
    <name evidence="6" type="primary">proC</name>
    <name evidence="11" type="ordered locus">Desdi_1625</name>
</gene>
<dbReference type="InterPro" id="IPR000304">
    <property type="entry name" value="Pyrroline-COOH_reductase"/>
</dbReference>
<dbReference type="PANTHER" id="PTHR11645:SF0">
    <property type="entry name" value="PYRROLINE-5-CARBOXYLATE REDUCTASE 3"/>
    <property type="match status" value="1"/>
</dbReference>
<evidence type="ECO:0000256" key="2">
    <source>
        <dbReference type="ARBA" id="ARBA00022650"/>
    </source>
</evidence>
<keyword evidence="3 6" id="KW-0521">NADP</keyword>
<dbReference type="PIRSF" id="PIRSF000193">
    <property type="entry name" value="Pyrrol-5-carb_rd"/>
    <property type="match status" value="1"/>
</dbReference>
<keyword evidence="2 6" id="KW-0641">Proline biosynthesis</keyword>
<evidence type="ECO:0000256" key="5">
    <source>
        <dbReference type="ARBA" id="ARBA00058118"/>
    </source>
</evidence>
<keyword evidence="6" id="KW-0028">Amino-acid biosynthesis</keyword>
<sequence length="267" mass="29007">MQKIGFIGAGNMAEAIIKGLATTGRYEIRVTNRSNQVKLEKMREQYGVIPASFTETIKDSEIILLAVKPKDVNEVMSKISEVISDNQLFISVAAGIPLALLERHLPRNPLVRAMPNTSSAVMHSMTGLVKGQGVGEKDTKDAENIFGAVGRFVWVAEEQMNPLIAMSGSGPAYFYLFTEALVKAGVEMGVSLEVAEILAKETIIGAAKMLDTSDKSPSELRVAVTSPKGTTQEALNVFWENGLEELVARAAKACKARAEEMERVYLE</sequence>
<dbReference type="eggNOG" id="COG0345">
    <property type="taxonomic scope" value="Bacteria"/>
</dbReference>
<evidence type="ECO:0000259" key="9">
    <source>
        <dbReference type="Pfam" id="PF03807"/>
    </source>
</evidence>
<dbReference type="STRING" id="871963.Desdi_1625"/>
<dbReference type="InterPro" id="IPR029036">
    <property type="entry name" value="P5CR_dimer"/>
</dbReference>
<keyword evidence="4 6" id="KW-0560">Oxidoreductase</keyword>
<dbReference type="InterPro" id="IPR008927">
    <property type="entry name" value="6-PGluconate_DH-like_C_sf"/>
</dbReference>
<dbReference type="InterPro" id="IPR028939">
    <property type="entry name" value="P5C_Rdtase_cat_N"/>
</dbReference>
<comment type="catalytic activity">
    <reaction evidence="6">
        <text>L-proline + NADP(+) = (S)-1-pyrroline-5-carboxylate + NADPH + 2 H(+)</text>
        <dbReference type="Rhea" id="RHEA:14109"/>
        <dbReference type="ChEBI" id="CHEBI:15378"/>
        <dbReference type="ChEBI" id="CHEBI:17388"/>
        <dbReference type="ChEBI" id="CHEBI:57783"/>
        <dbReference type="ChEBI" id="CHEBI:58349"/>
        <dbReference type="ChEBI" id="CHEBI:60039"/>
        <dbReference type="EC" id="1.5.1.2"/>
    </reaction>
</comment>
<dbReference type="HAMAP" id="MF_01925">
    <property type="entry name" value="P5C_reductase"/>
    <property type="match status" value="1"/>
</dbReference>
<accession>L0F7W6</accession>
<protein>
    <recommendedName>
        <fullName evidence="6 7">Pyrroline-5-carboxylate reductase</fullName>
        <shortName evidence="6">P5C reductase</shortName>
        <shortName evidence="6">P5CR</shortName>
        <ecNumber evidence="6 7">1.5.1.2</ecNumber>
    </recommendedName>
    <alternativeName>
        <fullName evidence="6">PCA reductase</fullName>
    </alternativeName>
</protein>
<dbReference type="PANTHER" id="PTHR11645">
    <property type="entry name" value="PYRROLINE-5-CARBOXYLATE REDUCTASE"/>
    <property type="match status" value="1"/>
</dbReference>